<dbReference type="InterPro" id="IPR007219">
    <property type="entry name" value="XnlR_reg_dom"/>
</dbReference>
<proteinExistence type="predicted"/>
<dbReference type="STRING" id="1231657.A0A1Y2A768"/>
<dbReference type="OrthoDB" id="5424793at2759"/>
<evidence type="ECO:0000256" key="2">
    <source>
        <dbReference type="ARBA" id="ARBA00022723"/>
    </source>
</evidence>
<dbReference type="AlphaFoldDB" id="A0A1Y2A768"/>
<sequence length="691" mass="78085">MEDIEEPAARQARTLQACLTCRSQKTRCVPSERAGTCRKCFSSKRECVWPETQRRKQRVRGPSRISQVEKKIDSLAASLIEPNASKQTHTPSGPTATASPILQNEPHRPERPLAPGSWLPFPSSFAEVESNDRDRETSQDFLEKIRKIHTFTDDNEPRQQPHNLFQGSSPHDPEVDHDIVKGLLSSGEAENLLKEYRAMSESFPFVPLPVAISALELSLSKPMLLLAILTVASWKDHKRQRSLDKHFRTQLANRTIIRPRRTVSLVQSIIVYLSWYHFVFSHKTHQVFSLIQLAIGVALDIGIHQRSTHISFDFPGRPKPPAQSPAFDRERQRTFLGCYYLSSVIAGGLHKPNLLKYTDYMAESCQRLKSDAEYVSDERIGQLIALRRIDDQIHDSLFTEDAACLPITDSRISMNLRFAESQIDEWKRETRGVEYSRALDLSYSFARLQLHSVGLRPLPPSLGPSSASPVQLNSLLSALEAGKSSLDSLLDLPASDYHLLSFPEWMRLPFVVMTVAKLCIPSDAHNAAQWDVKAAQDRVRLDLCLESLCYRMHGLSTFQRPIQPHPDFWWAMKMIMDLTRAWYCRKIRGGNAPVRQVDSHELLTPSTTTYNGQSSAGNTGVYQTPSTMTDGPNECQRAGFMDGHLSFDNGNHDTFAFMQDPNFEMDQFFDIGIWSTGTYEELGFGGGNMGF</sequence>
<reference evidence="9 10" key="1">
    <citation type="submission" date="2016-07" db="EMBL/GenBank/DDBJ databases">
        <title>Pervasive Adenine N6-methylation of Active Genes in Fungi.</title>
        <authorList>
            <consortium name="DOE Joint Genome Institute"/>
            <person name="Mondo S.J."/>
            <person name="Dannebaum R.O."/>
            <person name="Kuo R.C."/>
            <person name="Labutti K."/>
            <person name="Haridas S."/>
            <person name="Kuo A."/>
            <person name="Salamov A."/>
            <person name="Ahrendt S.R."/>
            <person name="Lipzen A."/>
            <person name="Sullivan W."/>
            <person name="Andreopoulos W.B."/>
            <person name="Clum A."/>
            <person name="Lindquist E."/>
            <person name="Daum C."/>
            <person name="Ramamoorthy G.K."/>
            <person name="Gryganskyi A."/>
            <person name="Culley D."/>
            <person name="Magnuson J.K."/>
            <person name="James T.Y."/>
            <person name="O'Malley M.A."/>
            <person name="Stajich J.E."/>
            <person name="Spatafora J.W."/>
            <person name="Visel A."/>
            <person name="Grigoriev I.V."/>
        </authorList>
    </citation>
    <scope>NUCLEOTIDE SEQUENCE [LARGE SCALE GENOMIC DNA]</scope>
    <source>
        <strain evidence="9 10">CBS 115471</strain>
    </source>
</reference>
<dbReference type="PANTHER" id="PTHR31845:SF10">
    <property type="entry name" value="ZN(II)2CYS6 TRANSCRIPTION FACTOR (EUROFUNG)"/>
    <property type="match status" value="1"/>
</dbReference>
<keyword evidence="3" id="KW-0805">Transcription regulation</keyword>
<protein>
    <recommendedName>
        <fullName evidence="8">Zn(2)-C6 fungal-type domain-containing protein</fullName>
    </recommendedName>
</protein>
<evidence type="ECO:0000313" key="9">
    <source>
        <dbReference type="EMBL" id="ORY18170.1"/>
    </source>
</evidence>
<dbReference type="GO" id="GO:0005634">
    <property type="term" value="C:nucleus"/>
    <property type="evidence" value="ECO:0007669"/>
    <property type="project" value="UniProtKB-SubCell"/>
</dbReference>
<keyword evidence="6" id="KW-0539">Nucleus</keyword>
<feature type="domain" description="Zn(2)-C6 fungal-type" evidence="8">
    <location>
        <begin position="17"/>
        <end position="49"/>
    </location>
</feature>
<evidence type="ECO:0000313" key="10">
    <source>
        <dbReference type="Proteomes" id="UP000193144"/>
    </source>
</evidence>
<feature type="compositionally biased region" description="Polar residues" evidence="7">
    <location>
        <begin position="84"/>
        <end position="102"/>
    </location>
</feature>
<keyword evidence="4" id="KW-0238">DNA-binding</keyword>
<feature type="region of interest" description="Disordered" evidence="7">
    <location>
        <begin position="82"/>
        <end position="119"/>
    </location>
</feature>
<feature type="compositionally biased region" description="Polar residues" evidence="7">
    <location>
        <begin position="160"/>
        <end position="169"/>
    </location>
</feature>
<evidence type="ECO:0000256" key="6">
    <source>
        <dbReference type="ARBA" id="ARBA00023242"/>
    </source>
</evidence>
<dbReference type="CDD" id="cd12148">
    <property type="entry name" value="fungal_TF_MHR"/>
    <property type="match status" value="1"/>
</dbReference>
<dbReference type="CDD" id="cd00067">
    <property type="entry name" value="GAL4"/>
    <property type="match status" value="1"/>
</dbReference>
<dbReference type="SMART" id="SM00066">
    <property type="entry name" value="GAL4"/>
    <property type="match status" value="1"/>
</dbReference>
<gene>
    <name evidence="9" type="ORF">BCR34DRAFT_554339</name>
</gene>
<evidence type="ECO:0000256" key="3">
    <source>
        <dbReference type="ARBA" id="ARBA00023015"/>
    </source>
</evidence>
<evidence type="ECO:0000259" key="8">
    <source>
        <dbReference type="PROSITE" id="PS50048"/>
    </source>
</evidence>
<keyword evidence="2" id="KW-0479">Metal-binding</keyword>
<dbReference type="Gene3D" id="4.10.240.10">
    <property type="entry name" value="Zn(2)-C6 fungal-type DNA-binding domain"/>
    <property type="match status" value="1"/>
</dbReference>
<dbReference type="PANTHER" id="PTHR31845">
    <property type="entry name" value="FINGER DOMAIN PROTEIN, PUTATIVE-RELATED"/>
    <property type="match status" value="1"/>
</dbReference>
<keyword evidence="10" id="KW-1185">Reference proteome</keyword>
<dbReference type="Proteomes" id="UP000193144">
    <property type="component" value="Unassembled WGS sequence"/>
</dbReference>
<evidence type="ECO:0000256" key="1">
    <source>
        <dbReference type="ARBA" id="ARBA00004123"/>
    </source>
</evidence>
<comment type="caution">
    <text evidence="9">The sequence shown here is derived from an EMBL/GenBank/DDBJ whole genome shotgun (WGS) entry which is preliminary data.</text>
</comment>
<dbReference type="InterPro" id="IPR036864">
    <property type="entry name" value="Zn2-C6_fun-type_DNA-bd_sf"/>
</dbReference>
<accession>A0A1Y2A768</accession>
<dbReference type="GO" id="GO:0006351">
    <property type="term" value="P:DNA-templated transcription"/>
    <property type="evidence" value="ECO:0007669"/>
    <property type="project" value="InterPro"/>
</dbReference>
<keyword evidence="5" id="KW-0804">Transcription</keyword>
<name>A0A1Y2A768_9PLEO</name>
<dbReference type="InterPro" id="IPR051089">
    <property type="entry name" value="prtT"/>
</dbReference>
<dbReference type="EMBL" id="MCFA01000008">
    <property type="protein sequence ID" value="ORY18170.1"/>
    <property type="molecule type" value="Genomic_DNA"/>
</dbReference>
<evidence type="ECO:0000256" key="4">
    <source>
        <dbReference type="ARBA" id="ARBA00023125"/>
    </source>
</evidence>
<dbReference type="InterPro" id="IPR001138">
    <property type="entry name" value="Zn2Cys6_DnaBD"/>
</dbReference>
<evidence type="ECO:0000256" key="5">
    <source>
        <dbReference type="ARBA" id="ARBA00023163"/>
    </source>
</evidence>
<dbReference type="GO" id="GO:0000981">
    <property type="term" value="F:DNA-binding transcription factor activity, RNA polymerase II-specific"/>
    <property type="evidence" value="ECO:0007669"/>
    <property type="project" value="InterPro"/>
</dbReference>
<dbReference type="PROSITE" id="PS00463">
    <property type="entry name" value="ZN2_CY6_FUNGAL_1"/>
    <property type="match status" value="1"/>
</dbReference>
<feature type="compositionally biased region" description="Basic and acidic residues" evidence="7">
    <location>
        <begin position="149"/>
        <end position="159"/>
    </location>
</feature>
<dbReference type="SUPFAM" id="SSF57701">
    <property type="entry name" value="Zn2/Cys6 DNA-binding domain"/>
    <property type="match status" value="1"/>
</dbReference>
<dbReference type="PROSITE" id="PS50048">
    <property type="entry name" value="ZN2_CY6_FUNGAL_2"/>
    <property type="match status" value="1"/>
</dbReference>
<dbReference type="Pfam" id="PF04082">
    <property type="entry name" value="Fungal_trans"/>
    <property type="match status" value="1"/>
</dbReference>
<feature type="region of interest" description="Disordered" evidence="7">
    <location>
        <begin position="149"/>
        <end position="175"/>
    </location>
</feature>
<dbReference type="GO" id="GO:0000976">
    <property type="term" value="F:transcription cis-regulatory region binding"/>
    <property type="evidence" value="ECO:0007669"/>
    <property type="project" value="TreeGrafter"/>
</dbReference>
<organism evidence="9 10">
    <name type="scientific">Clohesyomyces aquaticus</name>
    <dbReference type="NCBI Taxonomy" id="1231657"/>
    <lineage>
        <taxon>Eukaryota</taxon>
        <taxon>Fungi</taxon>
        <taxon>Dikarya</taxon>
        <taxon>Ascomycota</taxon>
        <taxon>Pezizomycotina</taxon>
        <taxon>Dothideomycetes</taxon>
        <taxon>Pleosporomycetidae</taxon>
        <taxon>Pleosporales</taxon>
        <taxon>Lindgomycetaceae</taxon>
        <taxon>Clohesyomyces</taxon>
    </lineage>
</organism>
<comment type="subcellular location">
    <subcellularLocation>
        <location evidence="1">Nucleus</location>
    </subcellularLocation>
</comment>
<evidence type="ECO:0000256" key="7">
    <source>
        <dbReference type="SAM" id="MobiDB-lite"/>
    </source>
</evidence>
<dbReference type="GO" id="GO:0008270">
    <property type="term" value="F:zinc ion binding"/>
    <property type="evidence" value="ECO:0007669"/>
    <property type="project" value="InterPro"/>
</dbReference>